<evidence type="ECO:0000256" key="1">
    <source>
        <dbReference type="SAM" id="Phobius"/>
    </source>
</evidence>
<accession>A0A645CKB7</accession>
<keyword evidence="1" id="KW-0472">Membrane</keyword>
<name>A0A645CKB7_9ZZZZ</name>
<keyword evidence="1" id="KW-0812">Transmembrane</keyword>
<organism evidence="2">
    <name type="scientific">bioreactor metagenome</name>
    <dbReference type="NCBI Taxonomy" id="1076179"/>
    <lineage>
        <taxon>unclassified sequences</taxon>
        <taxon>metagenomes</taxon>
        <taxon>ecological metagenomes</taxon>
    </lineage>
</organism>
<dbReference type="EMBL" id="VSSQ01027910">
    <property type="protein sequence ID" value="MPM77384.1"/>
    <property type="molecule type" value="Genomic_DNA"/>
</dbReference>
<sequence length="45" mass="4876">MLKKGGIEVEPVAVSERPRNPFFKILGGVFVALFFTGLRLGVDAV</sequence>
<comment type="caution">
    <text evidence="2">The sequence shown here is derived from an EMBL/GenBank/DDBJ whole genome shotgun (WGS) entry which is preliminary data.</text>
</comment>
<reference evidence="2" key="1">
    <citation type="submission" date="2019-08" db="EMBL/GenBank/DDBJ databases">
        <authorList>
            <person name="Kucharzyk K."/>
            <person name="Murdoch R.W."/>
            <person name="Higgins S."/>
            <person name="Loffler F."/>
        </authorList>
    </citation>
    <scope>NUCLEOTIDE SEQUENCE</scope>
</reference>
<dbReference type="AlphaFoldDB" id="A0A645CKB7"/>
<proteinExistence type="predicted"/>
<gene>
    <name evidence="2" type="ORF">SDC9_124387</name>
</gene>
<protein>
    <submittedName>
        <fullName evidence="2">Uncharacterized protein</fullName>
    </submittedName>
</protein>
<keyword evidence="1" id="KW-1133">Transmembrane helix</keyword>
<evidence type="ECO:0000313" key="2">
    <source>
        <dbReference type="EMBL" id="MPM77384.1"/>
    </source>
</evidence>
<feature type="transmembrane region" description="Helical" evidence="1">
    <location>
        <begin position="21"/>
        <end position="42"/>
    </location>
</feature>